<keyword evidence="2" id="KW-1185">Reference proteome</keyword>
<protein>
    <submittedName>
        <fullName evidence="1">Uncharacterized protein</fullName>
    </submittedName>
</protein>
<accession>A0A8X6US35</accession>
<organism evidence="1 2">
    <name type="scientific">Nephila pilipes</name>
    <name type="common">Giant wood spider</name>
    <name type="synonym">Nephila maculata</name>
    <dbReference type="NCBI Taxonomy" id="299642"/>
    <lineage>
        <taxon>Eukaryota</taxon>
        <taxon>Metazoa</taxon>
        <taxon>Ecdysozoa</taxon>
        <taxon>Arthropoda</taxon>
        <taxon>Chelicerata</taxon>
        <taxon>Arachnida</taxon>
        <taxon>Araneae</taxon>
        <taxon>Araneomorphae</taxon>
        <taxon>Entelegynae</taxon>
        <taxon>Araneoidea</taxon>
        <taxon>Nephilidae</taxon>
        <taxon>Nephila</taxon>
    </lineage>
</organism>
<comment type="caution">
    <text evidence="1">The sequence shown here is derived from an EMBL/GenBank/DDBJ whole genome shotgun (WGS) entry which is preliminary data.</text>
</comment>
<evidence type="ECO:0000313" key="1">
    <source>
        <dbReference type="EMBL" id="GFU60375.1"/>
    </source>
</evidence>
<proteinExistence type="predicted"/>
<dbReference type="EMBL" id="BMAW01040649">
    <property type="protein sequence ID" value="GFU60375.1"/>
    <property type="molecule type" value="Genomic_DNA"/>
</dbReference>
<evidence type="ECO:0000313" key="2">
    <source>
        <dbReference type="Proteomes" id="UP000887013"/>
    </source>
</evidence>
<dbReference type="AlphaFoldDB" id="A0A8X6US35"/>
<gene>
    <name evidence="1" type="ORF">NPIL_382211</name>
</gene>
<name>A0A8X6US35_NEPPI</name>
<dbReference type="Proteomes" id="UP000887013">
    <property type="component" value="Unassembled WGS sequence"/>
</dbReference>
<reference evidence="1" key="1">
    <citation type="submission" date="2020-08" db="EMBL/GenBank/DDBJ databases">
        <title>Multicomponent nature underlies the extraordinary mechanical properties of spider dragline silk.</title>
        <authorList>
            <person name="Kono N."/>
            <person name="Nakamura H."/>
            <person name="Mori M."/>
            <person name="Yoshida Y."/>
            <person name="Ohtoshi R."/>
            <person name="Malay A.D."/>
            <person name="Moran D.A.P."/>
            <person name="Tomita M."/>
            <person name="Numata K."/>
            <person name="Arakawa K."/>
        </authorList>
    </citation>
    <scope>NUCLEOTIDE SEQUENCE</scope>
</reference>
<sequence length="93" mass="10735">MVLSGSPFVWPPRSQTLLFLQYIDAFFLFWRHFNSLKDSTFIGSNESLVTRNEVAIAEVRVIPTIFPNVRPFPCAEDVRPYFITLGRSFGCLF</sequence>